<reference evidence="3" key="1">
    <citation type="journal article" date="2019" name="Int. J. Syst. Evol. Microbiol.">
        <title>The Global Catalogue of Microorganisms (GCM) 10K type strain sequencing project: providing services to taxonomists for standard genome sequencing and annotation.</title>
        <authorList>
            <consortium name="The Broad Institute Genomics Platform"/>
            <consortium name="The Broad Institute Genome Sequencing Center for Infectious Disease"/>
            <person name="Wu L."/>
            <person name="Ma J."/>
        </authorList>
    </citation>
    <scope>NUCLEOTIDE SEQUENCE [LARGE SCALE GENOMIC DNA]</scope>
    <source>
        <strain evidence="3">JCM 17498</strain>
    </source>
</reference>
<accession>A0ABP7E7K5</accession>
<dbReference type="Gene3D" id="3.30.420.10">
    <property type="entry name" value="Ribonuclease H-like superfamily/Ribonuclease H"/>
    <property type="match status" value="1"/>
</dbReference>
<gene>
    <name evidence="2" type="ORF">GCM10022268_22660</name>
</gene>
<sequence>MPSRPRLYFDGGCRPAGMETAVVLCGVAYIADDLGPGDSMDAEWHALIAAVRLAQAQGVTDPVFLGDSRAVIAQATGAAKARGPALDHLATFRALTATMPLHVRYVRRSRNLAGIALDRRHDGAVRQPFPCVMSS</sequence>
<evidence type="ECO:0000313" key="2">
    <source>
        <dbReference type="EMBL" id="GAA3713357.1"/>
    </source>
</evidence>
<evidence type="ECO:0000259" key="1">
    <source>
        <dbReference type="Pfam" id="PF13456"/>
    </source>
</evidence>
<dbReference type="InterPro" id="IPR036397">
    <property type="entry name" value="RNaseH_sf"/>
</dbReference>
<keyword evidence="3" id="KW-1185">Reference proteome</keyword>
<dbReference type="SUPFAM" id="SSF53098">
    <property type="entry name" value="Ribonuclease H-like"/>
    <property type="match status" value="1"/>
</dbReference>
<dbReference type="InterPro" id="IPR002156">
    <property type="entry name" value="RNaseH_domain"/>
</dbReference>
<dbReference type="Pfam" id="PF13456">
    <property type="entry name" value="RVT_3"/>
    <property type="match status" value="1"/>
</dbReference>
<dbReference type="RefSeq" id="WP_344693504.1">
    <property type="nucleotide sequence ID" value="NZ_BAABBF010000005.1"/>
</dbReference>
<comment type="caution">
    <text evidence="2">The sequence shown here is derived from an EMBL/GenBank/DDBJ whole genome shotgun (WGS) entry which is preliminary data.</text>
</comment>
<feature type="domain" description="RNase H type-1" evidence="1">
    <location>
        <begin position="38"/>
        <end position="111"/>
    </location>
</feature>
<dbReference type="EMBL" id="BAABBF010000005">
    <property type="protein sequence ID" value="GAA3713357.1"/>
    <property type="molecule type" value="Genomic_DNA"/>
</dbReference>
<protein>
    <recommendedName>
        <fullName evidence="1">RNase H type-1 domain-containing protein</fullName>
    </recommendedName>
</protein>
<organism evidence="2 3">
    <name type="scientific">Sphingomonas cynarae</name>
    <dbReference type="NCBI Taxonomy" id="930197"/>
    <lineage>
        <taxon>Bacteria</taxon>
        <taxon>Pseudomonadati</taxon>
        <taxon>Pseudomonadota</taxon>
        <taxon>Alphaproteobacteria</taxon>
        <taxon>Sphingomonadales</taxon>
        <taxon>Sphingomonadaceae</taxon>
        <taxon>Sphingomonas</taxon>
    </lineage>
</organism>
<dbReference type="Proteomes" id="UP001500523">
    <property type="component" value="Unassembled WGS sequence"/>
</dbReference>
<name>A0ABP7E7K5_9SPHN</name>
<dbReference type="InterPro" id="IPR012337">
    <property type="entry name" value="RNaseH-like_sf"/>
</dbReference>
<evidence type="ECO:0000313" key="3">
    <source>
        <dbReference type="Proteomes" id="UP001500523"/>
    </source>
</evidence>
<proteinExistence type="predicted"/>